<feature type="region of interest" description="Disordered" evidence="1">
    <location>
        <begin position="408"/>
        <end position="436"/>
    </location>
</feature>
<evidence type="ECO:0000313" key="2">
    <source>
        <dbReference type="EMBL" id="CAK0822239.1"/>
    </source>
</evidence>
<feature type="compositionally biased region" description="Basic and acidic residues" evidence="1">
    <location>
        <begin position="461"/>
        <end position="470"/>
    </location>
</feature>
<feature type="compositionally biased region" description="Low complexity" evidence="1">
    <location>
        <begin position="285"/>
        <end position="305"/>
    </location>
</feature>
<gene>
    <name evidence="2" type="ORF">PCOR1329_LOCUS23308</name>
</gene>
<sequence>MSQYMTEQQREPLQHVDQAASEQAARITCAVDRNLCRRLASSARDHYDQLLRHQTASIAATSLAAPNAATTANPAAKSLAATVDAQLANIPDSLATRVTVASAPRAPPHAPLAEALRNCRQPQRDLQPDQGAAPLPKPPPWPWEMKICRRLVILLLARPRALPTPGPTAGSAHSSRATSSWHLPVHLESLTPQPPHKPRQLLDSPHIVQSSILHLLSEMSRFLEFPKIFASPIVEDHDEPAGARCGVAELPAPAGEGPEQEQQPAAAEHTGTGASTTGPLQELFQQQRQQRQQEGASEGEPEAGATQQQMDEAQRRPRDRWRHAVGSAESFAGMIVSAIVGTSCWPDSPCGGLAHRGAYGGCGCTLWAEGRRASLALACCGVALRRRELPAGPIYEARLTDLTHRAEGYPPATGAVNVPPAPSSRSAQPSAFHQPPVHPAGAACLDAPASAAAALRSLRGPSERPARSGERYPSPRVEADCARRALAGMVSAHLRGESSIGRLVSVGWKAGALAQHSDGISSRFAWP</sequence>
<accession>A0ABN9RSI4</accession>
<feature type="region of interest" description="Disordered" evidence="1">
    <location>
        <begin position="456"/>
        <end position="476"/>
    </location>
</feature>
<comment type="caution">
    <text evidence="2">The sequence shown here is derived from an EMBL/GenBank/DDBJ whole genome shotgun (WGS) entry which is preliminary data.</text>
</comment>
<organism evidence="2 3">
    <name type="scientific">Prorocentrum cordatum</name>
    <dbReference type="NCBI Taxonomy" id="2364126"/>
    <lineage>
        <taxon>Eukaryota</taxon>
        <taxon>Sar</taxon>
        <taxon>Alveolata</taxon>
        <taxon>Dinophyceae</taxon>
        <taxon>Prorocentrales</taxon>
        <taxon>Prorocentraceae</taxon>
        <taxon>Prorocentrum</taxon>
    </lineage>
</organism>
<proteinExistence type="predicted"/>
<keyword evidence="3" id="KW-1185">Reference proteome</keyword>
<feature type="region of interest" description="Disordered" evidence="1">
    <location>
        <begin position="245"/>
        <end position="323"/>
    </location>
</feature>
<evidence type="ECO:0000256" key="1">
    <source>
        <dbReference type="SAM" id="MobiDB-lite"/>
    </source>
</evidence>
<protein>
    <submittedName>
        <fullName evidence="2">Uncharacterized protein</fullName>
    </submittedName>
</protein>
<dbReference type="EMBL" id="CAUYUJ010007880">
    <property type="protein sequence ID" value="CAK0822239.1"/>
    <property type="molecule type" value="Genomic_DNA"/>
</dbReference>
<evidence type="ECO:0000313" key="3">
    <source>
        <dbReference type="Proteomes" id="UP001189429"/>
    </source>
</evidence>
<reference evidence="2" key="1">
    <citation type="submission" date="2023-10" db="EMBL/GenBank/DDBJ databases">
        <authorList>
            <person name="Chen Y."/>
            <person name="Shah S."/>
            <person name="Dougan E. K."/>
            <person name="Thang M."/>
            <person name="Chan C."/>
        </authorList>
    </citation>
    <scope>NUCLEOTIDE SEQUENCE [LARGE SCALE GENOMIC DNA]</scope>
</reference>
<name>A0ABN9RSI4_9DINO</name>
<dbReference type="Proteomes" id="UP001189429">
    <property type="component" value="Unassembled WGS sequence"/>
</dbReference>